<dbReference type="PANTHER" id="PTHR47591">
    <property type="entry name" value="ZINC FINGER PROTEIN ZAT2-RELATED"/>
    <property type="match status" value="1"/>
</dbReference>
<feature type="region of interest" description="Disordered" evidence="2">
    <location>
        <begin position="306"/>
        <end position="325"/>
    </location>
</feature>
<feature type="compositionally biased region" description="Polar residues" evidence="2">
    <location>
        <begin position="367"/>
        <end position="380"/>
    </location>
</feature>
<feature type="region of interest" description="Disordered" evidence="2">
    <location>
        <begin position="340"/>
        <end position="380"/>
    </location>
</feature>
<feature type="domain" description="C2H2-type" evidence="3">
    <location>
        <begin position="446"/>
        <end position="473"/>
    </location>
</feature>
<dbReference type="STRING" id="4155.A0A022RAP1"/>
<feature type="domain" description="C2H2-type" evidence="3">
    <location>
        <begin position="385"/>
        <end position="412"/>
    </location>
</feature>
<sequence>MDKKEDSKEAGEPCGKILVKLRLPKMPEVEDQVKTESPAAAAADEETRSRCCRECGRIFSSGKALGGHMSSAHVQANKDLSAAKKLKNKHSDGCSSSSSPPPAAARHPCGLCNRSFRSQKSLFGHMRCHPDRLWRGMAPPLPTPPPPHRRRINSDEHSPDSHNSDPGPHAAGPSAPRPVVDMAESLRSWPTSAKRNRGPIRPAAAAADDKDLALAHQLVKMSFGEVEESTSSSSTPNNNLIEPYNLNNHQENHFISKTLKRDRDFISGPESDDRPSSKKLKIRERDDDDDFDNRRAAFVASPKIESCKGKGKEKVPPPLMLQPDVIDSDDESCLIAMNDLMMAAPPPPPPQPSPPLPPPPAGDNKRNPITNQENGKLISSSPQKYTCDVCHKTFKSHQALGGHRSSHNKFKFSVTNTDDCLEGEDGGGARIKKDGAKVDQVDESAYVCEICKMVFTSGQALGGHKRRHSTMASHAAILAEASSKKPKVVLDFDLNEPPKEQDNDDDGEASNH</sequence>
<feature type="region of interest" description="Disordered" evidence="2">
    <location>
        <begin position="225"/>
        <end position="244"/>
    </location>
</feature>
<feature type="compositionally biased region" description="Low complexity" evidence="2">
    <location>
        <begin position="229"/>
        <end position="244"/>
    </location>
</feature>
<feature type="domain" description="C2H2-type" evidence="3">
    <location>
        <begin position="107"/>
        <end position="129"/>
    </location>
</feature>
<feature type="compositionally biased region" description="Acidic residues" evidence="2">
    <location>
        <begin position="502"/>
        <end position="512"/>
    </location>
</feature>
<feature type="compositionally biased region" description="Basic and acidic residues" evidence="2">
    <location>
        <begin position="260"/>
        <end position="276"/>
    </location>
</feature>
<dbReference type="GO" id="GO:0008270">
    <property type="term" value="F:zinc ion binding"/>
    <property type="evidence" value="ECO:0007669"/>
    <property type="project" value="UniProtKB-KW"/>
</dbReference>
<feature type="compositionally biased region" description="Basic and acidic residues" evidence="2">
    <location>
        <begin position="306"/>
        <end position="315"/>
    </location>
</feature>
<gene>
    <name evidence="4" type="ORF">MIMGU_mgv1a019702mg</name>
</gene>
<dbReference type="OrthoDB" id="6077919at2759"/>
<dbReference type="KEGG" id="egt:105958676"/>
<dbReference type="AlphaFoldDB" id="A0A022RAP1"/>
<evidence type="ECO:0000313" key="5">
    <source>
        <dbReference type="Proteomes" id="UP000030748"/>
    </source>
</evidence>
<dbReference type="PhylomeDB" id="A0A022RAP1"/>
<feature type="region of interest" description="Disordered" evidence="2">
    <location>
        <begin position="260"/>
        <end position="288"/>
    </location>
</feature>
<dbReference type="GO" id="GO:0000976">
    <property type="term" value="F:transcription cis-regulatory region binding"/>
    <property type="evidence" value="ECO:0000318"/>
    <property type="project" value="GO_Central"/>
</dbReference>
<dbReference type="PROSITE" id="PS50157">
    <property type="entry name" value="ZINC_FINGER_C2H2_2"/>
    <property type="match status" value="4"/>
</dbReference>
<feature type="domain" description="C2H2-type" evidence="3">
    <location>
        <begin position="50"/>
        <end position="78"/>
    </location>
</feature>
<dbReference type="Pfam" id="PF13912">
    <property type="entry name" value="zf-C2H2_6"/>
    <property type="match status" value="4"/>
</dbReference>
<protein>
    <recommendedName>
        <fullName evidence="3">C2H2-type domain-containing protein</fullName>
    </recommendedName>
</protein>
<feature type="region of interest" description="Disordered" evidence="2">
    <location>
        <begin position="132"/>
        <end position="208"/>
    </location>
</feature>
<dbReference type="GO" id="GO:0006355">
    <property type="term" value="P:regulation of DNA-templated transcription"/>
    <property type="evidence" value="ECO:0000318"/>
    <property type="project" value="GO_Central"/>
</dbReference>
<evidence type="ECO:0000259" key="3">
    <source>
        <dbReference type="PROSITE" id="PS50157"/>
    </source>
</evidence>
<dbReference type="Gene3D" id="3.30.160.60">
    <property type="entry name" value="Classic Zinc Finger"/>
    <property type="match status" value="2"/>
</dbReference>
<feature type="region of interest" description="Disordered" evidence="2">
    <location>
        <begin position="487"/>
        <end position="512"/>
    </location>
</feature>
<dbReference type="OMA" id="MVEDECH"/>
<dbReference type="GO" id="GO:0005634">
    <property type="term" value="C:nucleus"/>
    <property type="evidence" value="ECO:0000318"/>
    <property type="project" value="GO_Central"/>
</dbReference>
<dbReference type="PANTHER" id="PTHR47591:SF1">
    <property type="entry name" value="ZINC FINGER PROTEIN ZAT2-RELATED"/>
    <property type="match status" value="1"/>
</dbReference>
<evidence type="ECO:0000256" key="1">
    <source>
        <dbReference type="PROSITE-ProRule" id="PRU00042"/>
    </source>
</evidence>
<name>A0A022RAP1_ERYGU</name>
<reference evidence="4 5" key="1">
    <citation type="journal article" date="2013" name="Proc. Natl. Acad. Sci. U.S.A.">
        <title>Fine-scale variation in meiotic recombination in Mimulus inferred from population shotgun sequencing.</title>
        <authorList>
            <person name="Hellsten U."/>
            <person name="Wright K.M."/>
            <person name="Jenkins J."/>
            <person name="Shu S."/>
            <person name="Yuan Y."/>
            <person name="Wessler S.R."/>
            <person name="Schmutz J."/>
            <person name="Willis J.H."/>
            <person name="Rokhsar D.S."/>
        </authorList>
    </citation>
    <scope>NUCLEOTIDE SEQUENCE [LARGE SCALE GENOMIC DNA]</scope>
    <source>
        <strain evidence="5">cv. DUN x IM62</strain>
    </source>
</reference>
<keyword evidence="5" id="KW-1185">Reference proteome</keyword>
<evidence type="ECO:0000313" key="4">
    <source>
        <dbReference type="EMBL" id="EYU35970.1"/>
    </source>
</evidence>
<feature type="compositionally biased region" description="Pro residues" evidence="2">
    <location>
        <begin position="344"/>
        <end position="361"/>
    </location>
</feature>
<organism evidence="4 5">
    <name type="scientific">Erythranthe guttata</name>
    <name type="common">Yellow monkey flower</name>
    <name type="synonym">Mimulus guttatus</name>
    <dbReference type="NCBI Taxonomy" id="4155"/>
    <lineage>
        <taxon>Eukaryota</taxon>
        <taxon>Viridiplantae</taxon>
        <taxon>Streptophyta</taxon>
        <taxon>Embryophyta</taxon>
        <taxon>Tracheophyta</taxon>
        <taxon>Spermatophyta</taxon>
        <taxon>Magnoliopsida</taxon>
        <taxon>eudicotyledons</taxon>
        <taxon>Gunneridae</taxon>
        <taxon>Pentapetalae</taxon>
        <taxon>asterids</taxon>
        <taxon>lamiids</taxon>
        <taxon>Lamiales</taxon>
        <taxon>Phrymaceae</taxon>
        <taxon>Erythranthe</taxon>
    </lineage>
</organism>
<dbReference type="PROSITE" id="PS00028">
    <property type="entry name" value="ZINC_FINGER_C2H2_1"/>
    <property type="match status" value="4"/>
</dbReference>
<dbReference type="SUPFAM" id="SSF57667">
    <property type="entry name" value="beta-beta-alpha zinc fingers"/>
    <property type="match status" value="2"/>
</dbReference>
<evidence type="ECO:0000256" key="2">
    <source>
        <dbReference type="SAM" id="MobiDB-lite"/>
    </source>
</evidence>
<proteinExistence type="predicted"/>
<dbReference type="EMBL" id="KI630592">
    <property type="protein sequence ID" value="EYU35970.1"/>
    <property type="molecule type" value="Genomic_DNA"/>
</dbReference>
<dbReference type="InterPro" id="IPR036236">
    <property type="entry name" value="Znf_C2H2_sf"/>
</dbReference>
<keyword evidence="1" id="KW-0862">Zinc</keyword>
<keyword evidence="1" id="KW-0863">Zinc-finger</keyword>
<feature type="compositionally biased region" description="Basic and acidic residues" evidence="2">
    <location>
        <begin position="152"/>
        <end position="163"/>
    </location>
</feature>
<dbReference type="InterPro" id="IPR013087">
    <property type="entry name" value="Znf_C2H2_type"/>
</dbReference>
<dbReference type="eggNOG" id="KOG1721">
    <property type="taxonomic scope" value="Eukaryota"/>
</dbReference>
<keyword evidence="1" id="KW-0479">Metal-binding</keyword>
<dbReference type="Proteomes" id="UP000030748">
    <property type="component" value="Unassembled WGS sequence"/>
</dbReference>
<dbReference type="SMART" id="SM00355">
    <property type="entry name" value="ZnF_C2H2"/>
    <property type="match status" value="4"/>
</dbReference>
<feature type="region of interest" description="Disordered" evidence="2">
    <location>
        <begin position="64"/>
        <end position="111"/>
    </location>
</feature>
<dbReference type="GO" id="GO:0003700">
    <property type="term" value="F:DNA-binding transcription factor activity"/>
    <property type="evidence" value="ECO:0000318"/>
    <property type="project" value="GO_Central"/>
</dbReference>
<accession>A0A022RAP1</accession>